<dbReference type="Proteomes" id="UP000521676">
    <property type="component" value="Unassembled WGS sequence"/>
</dbReference>
<protein>
    <submittedName>
        <fullName evidence="1">Uncharacterized protein</fullName>
    </submittedName>
</protein>
<dbReference type="EMBL" id="CP128400">
    <property type="protein sequence ID" value="WJW68407.1"/>
    <property type="molecule type" value="Genomic_DNA"/>
</dbReference>
<accession>A0A8T7M8U1</accession>
<evidence type="ECO:0000313" key="3">
    <source>
        <dbReference type="Proteomes" id="UP000521676"/>
    </source>
</evidence>
<evidence type="ECO:0000313" key="4">
    <source>
        <dbReference type="Proteomes" id="UP001431572"/>
    </source>
</evidence>
<sequence length="171" mass="19017">MSATPALFKIELRLEPHVTGLQELENWPSSEFTPDFIVATSGSVRVEMNGLAANVPAHSRDEWLPDYLGGFALSLGRAAQKMREGAHQSAAHFVDEPVKLVFSRSSVIGVIHIEIEAEGQKVAHVTLKDKAFYAEIRRSLDDFLHQLLQLNPSLVRQPDVSTIKTILKTLY</sequence>
<reference evidence="2" key="2">
    <citation type="journal article" date="2024" name="Nature">
        <title>Anoxygenic phototroph of the Chloroflexota uses a type I reaction centre.</title>
        <authorList>
            <person name="Tsuji J.M."/>
            <person name="Shaw N.A."/>
            <person name="Nagashima S."/>
            <person name="Venkiteswaran J.J."/>
            <person name="Schiff S.L."/>
            <person name="Watanabe T."/>
            <person name="Fukui M."/>
            <person name="Hanada S."/>
            <person name="Tank M."/>
            <person name="Neufeld J.D."/>
        </authorList>
    </citation>
    <scope>NUCLEOTIDE SEQUENCE</scope>
    <source>
        <strain evidence="2">L227-S17</strain>
    </source>
</reference>
<dbReference type="EMBL" id="JACATZ010000003">
    <property type="protein sequence ID" value="NWJ48474.1"/>
    <property type="molecule type" value="Genomic_DNA"/>
</dbReference>
<dbReference type="AlphaFoldDB" id="A0A8T7M8U1"/>
<evidence type="ECO:0000313" key="2">
    <source>
        <dbReference type="EMBL" id="WJW68407.1"/>
    </source>
</evidence>
<proteinExistence type="predicted"/>
<organism evidence="1 3">
    <name type="scientific">Candidatus Chlorohelix allophototropha</name>
    <dbReference type="NCBI Taxonomy" id="3003348"/>
    <lineage>
        <taxon>Bacteria</taxon>
        <taxon>Bacillati</taxon>
        <taxon>Chloroflexota</taxon>
        <taxon>Chloroflexia</taxon>
        <taxon>Candidatus Chloroheliales</taxon>
        <taxon>Candidatus Chloroheliaceae</taxon>
        <taxon>Candidatus Chlorohelix</taxon>
    </lineage>
</organism>
<gene>
    <name evidence="1" type="ORF">HXX08_21670</name>
    <name evidence="2" type="ORF">OZ401_004018</name>
</gene>
<dbReference type="RefSeq" id="WP_341470311.1">
    <property type="nucleotide sequence ID" value="NZ_CP128400.1"/>
</dbReference>
<keyword evidence="4" id="KW-1185">Reference proteome</keyword>
<name>A0A8T7M8U1_9CHLR</name>
<dbReference type="Proteomes" id="UP001431572">
    <property type="component" value="Chromosome 2"/>
</dbReference>
<reference evidence="1 3" key="1">
    <citation type="submission" date="2020-06" db="EMBL/GenBank/DDBJ databases">
        <title>Anoxygenic phototrophic Chloroflexota member uses a Type I reaction center.</title>
        <authorList>
            <person name="Tsuji J.M."/>
            <person name="Shaw N.A."/>
            <person name="Nagashima S."/>
            <person name="Venkiteswaran J."/>
            <person name="Schiff S.L."/>
            <person name="Hanada S."/>
            <person name="Tank M."/>
            <person name="Neufeld J.D."/>
        </authorList>
    </citation>
    <scope>NUCLEOTIDE SEQUENCE [LARGE SCALE GENOMIC DNA]</scope>
    <source>
        <strain evidence="1">L227-S17</strain>
    </source>
</reference>
<evidence type="ECO:0000313" key="1">
    <source>
        <dbReference type="EMBL" id="NWJ48474.1"/>
    </source>
</evidence>